<evidence type="ECO:0000313" key="1">
    <source>
        <dbReference type="EMBL" id="KAK6739249.1"/>
    </source>
</evidence>
<dbReference type="Gene3D" id="1.20.120.1100">
    <property type="match status" value="1"/>
</dbReference>
<protein>
    <recommendedName>
        <fullName evidence="3">SXP/RAL-2 family protein Ani s 5-like cation-binding domain-containing protein</fullName>
    </recommendedName>
</protein>
<accession>A0ABR1CLH8</accession>
<sequence>MYHKVLYVCTFVSVSYAIWPRGIKPGESAALDLVMRVSRMTSKDLNYIRNLQFWGKNDDEILEQVRRDDPILYEKITKLRAKYVKLSSEARDYIDDVFRMAVEHTRSFNIEQYFTPEQIGEAIRLVGQYKNLPFRLELEKAFPDIDAYPPLIENYNDV</sequence>
<dbReference type="EMBL" id="JAVFWL010000002">
    <property type="protein sequence ID" value="KAK6739249.1"/>
    <property type="molecule type" value="Genomic_DNA"/>
</dbReference>
<dbReference type="Proteomes" id="UP001303046">
    <property type="component" value="Unassembled WGS sequence"/>
</dbReference>
<comment type="caution">
    <text evidence="1">The sequence shown here is derived from an EMBL/GenBank/DDBJ whole genome shotgun (WGS) entry which is preliminary data.</text>
</comment>
<evidence type="ECO:0000313" key="2">
    <source>
        <dbReference type="Proteomes" id="UP001303046"/>
    </source>
</evidence>
<gene>
    <name evidence="1" type="primary">Necator_chrII.g8772</name>
    <name evidence="1" type="ORF">RB195_020977</name>
</gene>
<keyword evidence="2" id="KW-1185">Reference proteome</keyword>
<organism evidence="1 2">
    <name type="scientific">Necator americanus</name>
    <name type="common">Human hookworm</name>
    <dbReference type="NCBI Taxonomy" id="51031"/>
    <lineage>
        <taxon>Eukaryota</taxon>
        <taxon>Metazoa</taxon>
        <taxon>Ecdysozoa</taxon>
        <taxon>Nematoda</taxon>
        <taxon>Chromadorea</taxon>
        <taxon>Rhabditida</taxon>
        <taxon>Rhabditina</taxon>
        <taxon>Rhabditomorpha</taxon>
        <taxon>Strongyloidea</taxon>
        <taxon>Ancylostomatidae</taxon>
        <taxon>Bunostominae</taxon>
        <taxon>Necator</taxon>
    </lineage>
</organism>
<reference evidence="1 2" key="1">
    <citation type="submission" date="2023-08" db="EMBL/GenBank/DDBJ databases">
        <title>A Necator americanus chromosomal reference genome.</title>
        <authorList>
            <person name="Ilik V."/>
            <person name="Petrzelkova K.J."/>
            <person name="Pardy F."/>
            <person name="Fuh T."/>
            <person name="Niatou-Singa F.S."/>
            <person name="Gouil Q."/>
            <person name="Baker L."/>
            <person name="Ritchie M.E."/>
            <person name="Jex A.R."/>
            <person name="Gazzola D."/>
            <person name="Li H."/>
            <person name="Toshio Fujiwara R."/>
            <person name="Zhan B."/>
            <person name="Aroian R.V."/>
            <person name="Pafco B."/>
            <person name="Schwarz E.M."/>
        </authorList>
    </citation>
    <scope>NUCLEOTIDE SEQUENCE [LARGE SCALE GENOMIC DNA]</scope>
    <source>
        <strain evidence="1 2">Aroian</strain>
        <tissue evidence="1">Whole animal</tissue>
    </source>
</reference>
<name>A0ABR1CLH8_NECAM</name>
<evidence type="ECO:0008006" key="3">
    <source>
        <dbReference type="Google" id="ProtNLM"/>
    </source>
</evidence>
<proteinExistence type="predicted"/>